<dbReference type="Gene3D" id="1.20.1600.10">
    <property type="entry name" value="Outer membrane efflux proteins (OEP)"/>
    <property type="match status" value="1"/>
</dbReference>
<dbReference type="AlphaFoldDB" id="A0A0B5H2X1"/>
<comment type="similarity">
    <text evidence="1 2">Belongs to the outer membrane factor (OMF) (TC 1.B.17) family.</text>
</comment>
<comment type="subcellular location">
    <subcellularLocation>
        <location evidence="2">Cell membrane</location>
        <topology evidence="2">Lipid-anchor</topology>
    </subcellularLocation>
</comment>
<keyword evidence="2" id="KW-0564">Palmitate</keyword>
<dbReference type="Pfam" id="PF02321">
    <property type="entry name" value="OEP"/>
    <property type="match status" value="2"/>
</dbReference>
<name>A0A0B5H2X1_9BURK</name>
<keyword evidence="2" id="KW-0472">Membrane</keyword>
<accession>A0A0B5H2X1</accession>
<keyword evidence="2" id="KW-0449">Lipoprotein</keyword>
<dbReference type="GO" id="GO:0005886">
    <property type="term" value="C:plasma membrane"/>
    <property type="evidence" value="ECO:0007669"/>
    <property type="project" value="UniProtKB-SubCell"/>
</dbReference>
<evidence type="ECO:0000313" key="3">
    <source>
        <dbReference type="EMBL" id="AJF34460.1"/>
    </source>
</evidence>
<dbReference type="GO" id="GO:0015562">
    <property type="term" value="F:efflux transmembrane transporter activity"/>
    <property type="evidence" value="ECO:0007669"/>
    <property type="project" value="InterPro"/>
</dbReference>
<proteinExistence type="inferred from homology"/>
<dbReference type="PANTHER" id="PTHR30203">
    <property type="entry name" value="OUTER MEMBRANE CATION EFFLUX PROTEIN"/>
    <property type="match status" value="1"/>
</dbReference>
<organism evidence="3">
    <name type="scientific">Eleftheria terrae</name>
    <dbReference type="NCBI Taxonomy" id="1597781"/>
    <lineage>
        <taxon>Bacteria</taxon>
        <taxon>Pseudomonadati</taxon>
        <taxon>Pseudomonadota</taxon>
        <taxon>Betaproteobacteria</taxon>
        <taxon>Burkholderiales</taxon>
        <taxon>Eleftheria</taxon>
    </lineage>
</organism>
<dbReference type="InterPro" id="IPR010131">
    <property type="entry name" value="MdtP/NodT-like"/>
</dbReference>
<evidence type="ECO:0000256" key="2">
    <source>
        <dbReference type="RuleBase" id="RU362097"/>
    </source>
</evidence>
<dbReference type="Gene3D" id="2.20.200.10">
    <property type="entry name" value="Outer membrane efflux proteins (OEP)"/>
    <property type="match status" value="1"/>
</dbReference>
<dbReference type="NCBIfam" id="TIGR01845">
    <property type="entry name" value="outer_NodT"/>
    <property type="match status" value="1"/>
</dbReference>
<sequence>MVVIRPSHTTHRMHTVMHSLMSALIRPMPTARPAAVLAAVSAVALLSGCAALPSSKAPAHPTTARWSAPLPHGGQPVRLVDWWRRFDDPALAELIAASQSGNPGLAQATARIRQARAQARMAGAAVWPALDARAGLQRSGTELPPTPGVQTNASATLDASWEVDLFGANRRAVEAALAREASSQASWHDARVSLAAEVAAAFVALRACEAVVAIDRQDEASLRQVAELTHRKVEAGFEAPANAALARASAAESTSRRVAQQAECDVLVKQLSALAVLPEDDVRARLAVRRGVLPVPAGFEVEAVPAGLLQQRPDLAAAEHEIAAAAAEVGAARAERYPRLTLTGSIGRAGVRVGGETSEGRTWSIVPQLVLPLLDAGRRRAAVEVAEARYDEALAAWRRQALGAVREVEEALVRLDAADRREGDALRAAQGYAEFLKAAQTQYQVGSGSLLDLEQARRQSLAAEASLVQVRRDRVTSWVSLYKALGGGWQPELPSLPDPLVSSATGAHGAPATR</sequence>
<reference evidence="3" key="2">
    <citation type="journal article" date="2015" name="Nature">
        <title>A new antibiotic kills pathogens without detectable resistance.</title>
        <authorList>
            <person name="Ling L.L."/>
            <person name="Schneider T."/>
            <person name="Peoples A.J."/>
            <person name="Spoering A.L."/>
            <person name="Engels I."/>
            <person name="Conlon B.P."/>
            <person name="Mueller A."/>
            <person name="Schaberle T.F."/>
            <person name="Hughes D.E."/>
            <person name="Epstein S."/>
            <person name="Jones M."/>
            <person name="Lazarides L."/>
            <person name="Steadman V.A."/>
            <person name="Cohen D.R."/>
            <person name="Felix C.R."/>
            <person name="Fetterman K.A."/>
            <person name="Millett W.P."/>
            <person name="Nitti A.G."/>
            <person name="Zullo A.M."/>
            <person name="Chen C."/>
            <person name="Lewis K."/>
        </authorList>
    </citation>
    <scope>NUCLEOTIDE SEQUENCE</scope>
    <source>
        <strain evidence="3">ISO18629</strain>
    </source>
</reference>
<keyword evidence="2" id="KW-0812">Transmembrane</keyword>
<dbReference type="InterPro" id="IPR003423">
    <property type="entry name" value="OMP_efflux"/>
</dbReference>
<dbReference type="PANTHER" id="PTHR30203:SF29">
    <property type="entry name" value="PROTEIN CYAE"/>
    <property type="match status" value="1"/>
</dbReference>
<dbReference type="EMBL" id="KP006601">
    <property type="protein sequence ID" value="AJF34460.1"/>
    <property type="molecule type" value="Genomic_DNA"/>
</dbReference>
<keyword evidence="2" id="KW-1134">Transmembrane beta strand</keyword>
<evidence type="ECO:0000256" key="1">
    <source>
        <dbReference type="ARBA" id="ARBA00007613"/>
    </source>
</evidence>
<dbReference type="SUPFAM" id="SSF56954">
    <property type="entry name" value="Outer membrane efflux proteins (OEP)"/>
    <property type="match status" value="1"/>
</dbReference>
<reference evidence="3" key="1">
    <citation type="submission" date="2014-10" db="EMBL/GenBank/DDBJ databases">
        <authorList>
            <person name="Schaeberle T.F."/>
        </authorList>
    </citation>
    <scope>NUCLEOTIDE SEQUENCE</scope>
    <source>
        <strain evidence="3">ISO18629</strain>
    </source>
</reference>
<protein>
    <submittedName>
        <fullName evidence="3">Outer membrane protein</fullName>
    </submittedName>
</protein>